<gene>
    <name evidence="1" type="ORF">SAMN02927903_03244</name>
</gene>
<reference evidence="1 2" key="1">
    <citation type="submission" date="2016-10" db="EMBL/GenBank/DDBJ databases">
        <authorList>
            <person name="de Groot N.N."/>
        </authorList>
    </citation>
    <scope>NUCLEOTIDE SEQUENCE [LARGE SCALE GENOMIC DNA]</scope>
    <source>
        <strain evidence="1 2">CGMCC 1.7031</strain>
    </source>
</reference>
<name>A0A1G5KER1_9FLAO</name>
<dbReference type="OrthoDB" id="9802489at2"/>
<dbReference type="SUPFAM" id="SSF51182">
    <property type="entry name" value="RmlC-like cupins"/>
    <property type="match status" value="1"/>
</dbReference>
<dbReference type="Gene3D" id="2.60.120.10">
    <property type="entry name" value="Jelly Rolls"/>
    <property type="match status" value="1"/>
</dbReference>
<dbReference type="RefSeq" id="WP_091147003.1">
    <property type="nucleotide sequence ID" value="NZ_FMVF01000029.1"/>
</dbReference>
<organism evidence="1 2">
    <name type="scientific">Flavobacterium caeni</name>
    <dbReference type="NCBI Taxonomy" id="490189"/>
    <lineage>
        <taxon>Bacteria</taxon>
        <taxon>Pseudomonadati</taxon>
        <taxon>Bacteroidota</taxon>
        <taxon>Flavobacteriia</taxon>
        <taxon>Flavobacteriales</taxon>
        <taxon>Flavobacteriaceae</taxon>
        <taxon>Flavobacterium</taxon>
    </lineage>
</organism>
<dbReference type="Proteomes" id="UP000199354">
    <property type="component" value="Unassembled WGS sequence"/>
</dbReference>
<dbReference type="InterPro" id="IPR014710">
    <property type="entry name" value="RmlC-like_jellyroll"/>
</dbReference>
<accession>A0A1G5KER1</accession>
<evidence type="ECO:0000313" key="2">
    <source>
        <dbReference type="Proteomes" id="UP000199354"/>
    </source>
</evidence>
<dbReference type="AlphaFoldDB" id="A0A1G5KER1"/>
<dbReference type="STRING" id="490189.SAMN02927903_03244"/>
<keyword evidence="2" id="KW-1185">Reference proteome</keyword>
<evidence type="ECO:0008006" key="3">
    <source>
        <dbReference type="Google" id="ProtNLM"/>
    </source>
</evidence>
<dbReference type="EMBL" id="FMVF01000029">
    <property type="protein sequence ID" value="SCY98558.1"/>
    <property type="molecule type" value="Genomic_DNA"/>
</dbReference>
<proteinExistence type="predicted"/>
<evidence type="ECO:0000313" key="1">
    <source>
        <dbReference type="EMBL" id="SCY98558.1"/>
    </source>
</evidence>
<sequence>MNIKELHTQEKPVSATSLFKSDLGNATAIQILKGEKLKEHITKTPALLICVEGEVIFENEKGIMETLLSGDFINIEPMVKHWVVGTIESQLILIK</sequence>
<dbReference type="InterPro" id="IPR011051">
    <property type="entry name" value="RmlC_Cupin_sf"/>
</dbReference>
<protein>
    <recommendedName>
        <fullName evidence="3">Cupin domain-containing protein</fullName>
    </recommendedName>
</protein>